<evidence type="ECO:0000256" key="2">
    <source>
        <dbReference type="ARBA" id="ARBA00022475"/>
    </source>
</evidence>
<feature type="domain" description="ABC3 transporter permease C-terminal" evidence="7">
    <location>
        <begin position="197"/>
        <end position="311"/>
    </location>
</feature>
<dbReference type="RefSeq" id="WP_136530207.1">
    <property type="nucleotide sequence ID" value="NZ_STGX01000009.1"/>
</dbReference>
<gene>
    <name evidence="8" type="ORF">E9998_13390</name>
</gene>
<evidence type="ECO:0000313" key="9">
    <source>
        <dbReference type="Proteomes" id="UP000305792"/>
    </source>
</evidence>
<dbReference type="Proteomes" id="UP000305792">
    <property type="component" value="Unassembled WGS sequence"/>
</dbReference>
<dbReference type="Pfam" id="PF02687">
    <property type="entry name" value="FtsX"/>
    <property type="match status" value="1"/>
</dbReference>
<comment type="caution">
    <text evidence="8">The sequence shown here is derived from an EMBL/GenBank/DDBJ whole genome shotgun (WGS) entry which is preliminary data.</text>
</comment>
<comment type="subcellular location">
    <subcellularLocation>
        <location evidence="1">Cell membrane</location>
        <topology evidence="1">Multi-pass membrane protein</topology>
    </subcellularLocation>
</comment>
<keyword evidence="2" id="KW-1003">Cell membrane</keyword>
<organism evidence="8 9">
    <name type="scientific">Glycomyces paridis</name>
    <dbReference type="NCBI Taxonomy" id="2126555"/>
    <lineage>
        <taxon>Bacteria</taxon>
        <taxon>Bacillati</taxon>
        <taxon>Actinomycetota</taxon>
        <taxon>Actinomycetes</taxon>
        <taxon>Glycomycetales</taxon>
        <taxon>Glycomycetaceae</taxon>
        <taxon>Glycomyces</taxon>
    </lineage>
</organism>
<feature type="transmembrane region" description="Helical" evidence="6">
    <location>
        <begin position="586"/>
        <end position="609"/>
    </location>
</feature>
<keyword evidence="9" id="KW-1185">Reference proteome</keyword>
<dbReference type="GO" id="GO:0005886">
    <property type="term" value="C:plasma membrane"/>
    <property type="evidence" value="ECO:0007669"/>
    <property type="project" value="UniProtKB-SubCell"/>
</dbReference>
<keyword evidence="5 6" id="KW-0472">Membrane</keyword>
<accession>A0A4S8PED1</accession>
<dbReference type="EMBL" id="STGX01000009">
    <property type="protein sequence ID" value="THV27975.1"/>
    <property type="molecule type" value="Genomic_DNA"/>
</dbReference>
<evidence type="ECO:0000256" key="4">
    <source>
        <dbReference type="ARBA" id="ARBA00022989"/>
    </source>
</evidence>
<evidence type="ECO:0000256" key="5">
    <source>
        <dbReference type="ARBA" id="ARBA00023136"/>
    </source>
</evidence>
<feature type="transmembrane region" description="Helical" evidence="6">
    <location>
        <begin position="193"/>
        <end position="218"/>
    </location>
</feature>
<reference evidence="8 9" key="1">
    <citation type="journal article" date="2018" name="Int. J. Syst. Evol. Microbiol.">
        <title>Glycomyces paridis sp. nov., isolated from the medicinal plant Paris polyphylla.</title>
        <authorList>
            <person name="Fang X.M."/>
            <person name="Bai J.L."/>
            <person name="Su J."/>
            <person name="Zhao L.L."/>
            <person name="Liu H.Y."/>
            <person name="Ma B.P."/>
            <person name="Zhang Y.Q."/>
            <person name="Yu L.Y."/>
        </authorList>
    </citation>
    <scope>NUCLEOTIDE SEQUENCE [LARGE SCALE GENOMIC DNA]</scope>
    <source>
        <strain evidence="8 9">CPCC 204357</strain>
    </source>
</reference>
<keyword evidence="4 6" id="KW-1133">Transmembrane helix</keyword>
<proteinExistence type="predicted"/>
<keyword evidence="3 6" id="KW-0812">Transmembrane</keyword>
<feature type="transmembrane region" description="Helical" evidence="6">
    <location>
        <begin position="355"/>
        <end position="379"/>
    </location>
</feature>
<feature type="transmembrane region" description="Helical" evidence="6">
    <location>
        <begin position="238"/>
        <end position="263"/>
    </location>
</feature>
<evidence type="ECO:0000256" key="6">
    <source>
        <dbReference type="SAM" id="Phobius"/>
    </source>
</evidence>
<evidence type="ECO:0000256" key="1">
    <source>
        <dbReference type="ARBA" id="ARBA00004651"/>
    </source>
</evidence>
<evidence type="ECO:0000256" key="3">
    <source>
        <dbReference type="ARBA" id="ARBA00022692"/>
    </source>
</evidence>
<feature type="transmembrane region" description="Helical" evidence="6">
    <location>
        <begin position="534"/>
        <end position="558"/>
    </location>
</feature>
<feature type="transmembrane region" description="Helical" evidence="6">
    <location>
        <begin position="409"/>
        <end position="433"/>
    </location>
</feature>
<dbReference type="InterPro" id="IPR003838">
    <property type="entry name" value="ABC3_permease_C"/>
</dbReference>
<protein>
    <submittedName>
        <fullName evidence="8">FtsX-like permease family protein</fullName>
    </submittedName>
</protein>
<name>A0A4S8PED1_9ACTN</name>
<feature type="transmembrane region" description="Helical" evidence="6">
    <location>
        <begin position="283"/>
        <end position="309"/>
    </location>
</feature>
<feature type="transmembrane region" description="Helical" evidence="6">
    <location>
        <begin position="615"/>
        <end position="638"/>
    </location>
</feature>
<dbReference type="AlphaFoldDB" id="A0A4S8PED1"/>
<feature type="transmembrane region" description="Helical" evidence="6">
    <location>
        <begin position="330"/>
        <end position="349"/>
    </location>
</feature>
<evidence type="ECO:0000259" key="7">
    <source>
        <dbReference type="Pfam" id="PF02687"/>
    </source>
</evidence>
<sequence>MTELAWRLTRLGGRRALLSTGLTALAVAVATLLLQFAVAGNFAFAERADRTSWREPVAAETDASAIIATAADHFGGATVTRVDLAALTDDAPVPPGLDAFPAPGEVWLSPAAADLLDGAPAADFLARYGDAHVAGELGEAALAHPNELVAVVGRDDDDPAMTTDRYNADAVSPRAFDAYTGGTPDTVYGFYQILMALAAVLMAVPAAVFGAAAARLTVSRRDERLAALRLIGATPAQVVRLTLIETTLAAAAGSLVGTVAWLLSTPLFALIPIDGGRWYVADLWAGAPWTAAVAVAVPVLVAVSALIGLRSVVISPLGVARRVKPKGLKTIRVVVFAVLAFAFMVGSQAMGGSMVAVAVMLVLFGGTLAAVNLVGPWIVQRLGKVLARTARTPARLLAARRLAEDPRSAWRAVSGVAIAGFIAGSVAMFPMVITDTDVQETETIAAMVPADDAEALAADLTAALGAGAEVAVVESSGFLTADDGAAVIEATAAGADLESVRSTMTAVLPGDPPEREIDSSIMSNRLIGSVRTGVTVVLAVVFATAAVSAAISAIGSVLDRRQTYRLLHLAGTPQQVLDRARRQETVLPLAFIGGASILTGMILTFPVIGAMGFDASGLLILTATVALGVTAVIAAGSLSRPLLRSAMLDVSPRPD</sequence>
<dbReference type="OrthoDB" id="4871813at2"/>
<evidence type="ECO:0000313" key="8">
    <source>
        <dbReference type="EMBL" id="THV27975.1"/>
    </source>
</evidence>